<name>A0A0J6SCF8_9HYPH</name>
<dbReference type="AlphaFoldDB" id="A0A0J6SCF8"/>
<reference evidence="1 2" key="1">
    <citation type="submission" date="2015-03" db="EMBL/GenBank/DDBJ databases">
        <title>Genome sequencing of Methylobacterium aquaticum DSM16371 type strain.</title>
        <authorList>
            <person name="Chaudhry V."/>
            <person name="Patil P.B."/>
        </authorList>
    </citation>
    <scope>NUCLEOTIDE SEQUENCE [LARGE SCALE GENOMIC DNA]</scope>
    <source>
        <strain evidence="1 2">DSM 16371</strain>
    </source>
</reference>
<gene>
    <name evidence="1" type="ORF">VP06_16655</name>
</gene>
<dbReference type="RefSeq" id="WP_048464890.1">
    <property type="nucleotide sequence ID" value="NZ_LABX01000127.1"/>
</dbReference>
<proteinExistence type="predicted"/>
<dbReference type="EMBL" id="LABX01000127">
    <property type="protein sequence ID" value="KMO32905.1"/>
    <property type="molecule type" value="Genomic_DNA"/>
</dbReference>
<protein>
    <submittedName>
        <fullName evidence="1">Uncharacterized protein</fullName>
    </submittedName>
</protein>
<evidence type="ECO:0000313" key="2">
    <source>
        <dbReference type="Proteomes" id="UP000035929"/>
    </source>
</evidence>
<evidence type="ECO:0000313" key="1">
    <source>
        <dbReference type="EMBL" id="KMO32905.1"/>
    </source>
</evidence>
<dbReference type="PATRIC" id="fig|270351.6.peg.845"/>
<organism evidence="1 2">
    <name type="scientific">Methylobacterium aquaticum</name>
    <dbReference type="NCBI Taxonomy" id="270351"/>
    <lineage>
        <taxon>Bacteria</taxon>
        <taxon>Pseudomonadati</taxon>
        <taxon>Pseudomonadota</taxon>
        <taxon>Alphaproteobacteria</taxon>
        <taxon>Hyphomicrobiales</taxon>
        <taxon>Methylobacteriaceae</taxon>
        <taxon>Methylobacterium</taxon>
    </lineage>
</organism>
<comment type="caution">
    <text evidence="1">The sequence shown here is derived from an EMBL/GenBank/DDBJ whole genome shotgun (WGS) entry which is preliminary data.</text>
</comment>
<accession>A0A0J6SCF8</accession>
<dbReference type="Proteomes" id="UP000035929">
    <property type="component" value="Unassembled WGS sequence"/>
</dbReference>
<sequence>MNALGCTAFTTHSPRRPIWADEPVLRDGDAHRLPDHAAFWSRLPLPFSPAEAWHLLSPEAQAEIGAAVIGMHLAQYVHGDGRADADQFHDEGLRAVASNVADDLLNRMDDRLWSLFPDLYGPEGDHPRWALDSGLAA</sequence>